<keyword evidence="6" id="KW-1185">Reference proteome</keyword>
<dbReference type="EC" id="2.7.7.65" evidence="2"/>
<evidence type="ECO:0000256" key="2">
    <source>
        <dbReference type="ARBA" id="ARBA00012528"/>
    </source>
</evidence>
<dbReference type="GO" id="GO:1902201">
    <property type="term" value="P:negative regulation of bacterial-type flagellum-dependent cell motility"/>
    <property type="evidence" value="ECO:0007669"/>
    <property type="project" value="TreeGrafter"/>
</dbReference>
<dbReference type="PROSITE" id="PS50887">
    <property type="entry name" value="GGDEF"/>
    <property type="match status" value="1"/>
</dbReference>
<dbReference type="OrthoDB" id="9813903at2"/>
<dbReference type="FunFam" id="3.30.70.270:FF:000001">
    <property type="entry name" value="Diguanylate cyclase domain protein"/>
    <property type="match status" value="1"/>
</dbReference>
<dbReference type="InterPro" id="IPR029787">
    <property type="entry name" value="Nucleotide_cyclase"/>
</dbReference>
<dbReference type="SMART" id="SM00065">
    <property type="entry name" value="GAF"/>
    <property type="match status" value="1"/>
</dbReference>
<gene>
    <name evidence="5" type="ORF">CWI84_08010</name>
</gene>
<protein>
    <recommendedName>
        <fullName evidence="2">diguanylate cyclase</fullName>
        <ecNumber evidence="2">2.7.7.65</ecNumber>
    </recommendedName>
</protein>
<dbReference type="SUPFAM" id="SSF55073">
    <property type="entry name" value="Nucleotide cyclase"/>
    <property type="match status" value="1"/>
</dbReference>
<evidence type="ECO:0000313" key="6">
    <source>
        <dbReference type="Proteomes" id="UP000287996"/>
    </source>
</evidence>
<evidence type="ECO:0000259" key="4">
    <source>
        <dbReference type="PROSITE" id="PS50887"/>
    </source>
</evidence>
<dbReference type="GO" id="GO:0043709">
    <property type="term" value="P:cell adhesion involved in single-species biofilm formation"/>
    <property type="evidence" value="ECO:0007669"/>
    <property type="project" value="TreeGrafter"/>
</dbReference>
<dbReference type="InterPro" id="IPR000160">
    <property type="entry name" value="GGDEF_dom"/>
</dbReference>
<dbReference type="SUPFAM" id="SSF55781">
    <property type="entry name" value="GAF domain-like"/>
    <property type="match status" value="1"/>
</dbReference>
<dbReference type="Gene3D" id="3.30.70.270">
    <property type="match status" value="1"/>
</dbReference>
<dbReference type="Proteomes" id="UP000287996">
    <property type="component" value="Unassembled WGS sequence"/>
</dbReference>
<evidence type="ECO:0000313" key="5">
    <source>
        <dbReference type="EMBL" id="RUO80035.1"/>
    </source>
</evidence>
<organism evidence="5 6">
    <name type="scientific">Idiomarina tyrosinivorans</name>
    <dbReference type="NCBI Taxonomy" id="1445662"/>
    <lineage>
        <taxon>Bacteria</taxon>
        <taxon>Pseudomonadati</taxon>
        <taxon>Pseudomonadota</taxon>
        <taxon>Gammaproteobacteria</taxon>
        <taxon>Alteromonadales</taxon>
        <taxon>Idiomarinaceae</taxon>
        <taxon>Idiomarina</taxon>
    </lineage>
</organism>
<evidence type="ECO:0000256" key="3">
    <source>
        <dbReference type="ARBA" id="ARBA00034247"/>
    </source>
</evidence>
<dbReference type="PANTHER" id="PTHR45138:SF9">
    <property type="entry name" value="DIGUANYLATE CYCLASE DGCM-RELATED"/>
    <property type="match status" value="1"/>
</dbReference>
<comment type="caution">
    <text evidence="5">The sequence shown here is derived from an EMBL/GenBank/DDBJ whole genome shotgun (WGS) entry which is preliminary data.</text>
</comment>
<dbReference type="AlphaFoldDB" id="A0A432ZQ17"/>
<dbReference type="Pfam" id="PF01590">
    <property type="entry name" value="GAF"/>
    <property type="match status" value="1"/>
</dbReference>
<dbReference type="InterPro" id="IPR003018">
    <property type="entry name" value="GAF"/>
</dbReference>
<dbReference type="GO" id="GO:0005886">
    <property type="term" value="C:plasma membrane"/>
    <property type="evidence" value="ECO:0007669"/>
    <property type="project" value="TreeGrafter"/>
</dbReference>
<name>A0A432ZQ17_9GAMM</name>
<proteinExistence type="predicted"/>
<dbReference type="InterPro" id="IPR043128">
    <property type="entry name" value="Rev_trsase/Diguanyl_cyclase"/>
</dbReference>
<dbReference type="GO" id="GO:0052621">
    <property type="term" value="F:diguanylate cyclase activity"/>
    <property type="evidence" value="ECO:0007669"/>
    <property type="project" value="UniProtKB-EC"/>
</dbReference>
<dbReference type="SMART" id="SM00267">
    <property type="entry name" value="GGDEF"/>
    <property type="match status" value="1"/>
</dbReference>
<dbReference type="PANTHER" id="PTHR45138">
    <property type="entry name" value="REGULATORY COMPONENTS OF SENSORY TRANSDUCTION SYSTEM"/>
    <property type="match status" value="1"/>
</dbReference>
<evidence type="ECO:0000256" key="1">
    <source>
        <dbReference type="ARBA" id="ARBA00001946"/>
    </source>
</evidence>
<dbReference type="InterPro" id="IPR029016">
    <property type="entry name" value="GAF-like_dom_sf"/>
</dbReference>
<dbReference type="CDD" id="cd01949">
    <property type="entry name" value="GGDEF"/>
    <property type="match status" value="1"/>
</dbReference>
<accession>A0A432ZQ17</accession>
<comment type="catalytic activity">
    <reaction evidence="3">
        <text>2 GTP = 3',3'-c-di-GMP + 2 diphosphate</text>
        <dbReference type="Rhea" id="RHEA:24898"/>
        <dbReference type="ChEBI" id="CHEBI:33019"/>
        <dbReference type="ChEBI" id="CHEBI:37565"/>
        <dbReference type="ChEBI" id="CHEBI:58805"/>
        <dbReference type="EC" id="2.7.7.65"/>
    </reaction>
</comment>
<reference evidence="5 6" key="1">
    <citation type="journal article" date="2011" name="Front. Microbiol.">
        <title>Genomic signatures of strain selection and enhancement in Bacillus atrophaeus var. globigii, a historical biowarfare simulant.</title>
        <authorList>
            <person name="Gibbons H.S."/>
            <person name="Broomall S.M."/>
            <person name="McNew L.A."/>
            <person name="Daligault H."/>
            <person name="Chapman C."/>
            <person name="Bruce D."/>
            <person name="Karavis M."/>
            <person name="Krepps M."/>
            <person name="McGregor P.A."/>
            <person name="Hong C."/>
            <person name="Park K.H."/>
            <person name="Akmal A."/>
            <person name="Feldman A."/>
            <person name="Lin J.S."/>
            <person name="Chang W.E."/>
            <person name="Higgs B.W."/>
            <person name="Demirev P."/>
            <person name="Lindquist J."/>
            <person name="Liem A."/>
            <person name="Fochler E."/>
            <person name="Read T.D."/>
            <person name="Tapia R."/>
            <person name="Johnson S."/>
            <person name="Bishop-Lilly K.A."/>
            <person name="Detter C."/>
            <person name="Han C."/>
            <person name="Sozhamannan S."/>
            <person name="Rosenzweig C.N."/>
            <person name="Skowronski E.W."/>
        </authorList>
    </citation>
    <scope>NUCLEOTIDE SEQUENCE [LARGE SCALE GENOMIC DNA]</scope>
    <source>
        <strain evidence="5 6">CC-PW-9</strain>
    </source>
</reference>
<feature type="domain" description="GGDEF" evidence="4">
    <location>
        <begin position="229"/>
        <end position="371"/>
    </location>
</feature>
<dbReference type="EMBL" id="PIQH01000007">
    <property type="protein sequence ID" value="RUO80035.1"/>
    <property type="molecule type" value="Genomic_DNA"/>
</dbReference>
<sequence length="382" mass="43722">MADQTGQKPFDQIISEISTALISSDANHTLIHIQDALATLGTYCDTDRCYVFEFAEQVTEMSNTFEWCRTGISPHMDELQNLTDHDLPWFFEQMRTHRVMIVDDVDKLPDEAGDERAEFQREAIYSVICIGMVMGEELIGFVGCDMVDRRRKWTDIDIRRIRLVGDMIANTLQRIYAHEELLNVQRRLETANQLLQSQATLDGLTGIPNRRALDERLHTELRRALRHQRSLSLMMLDIDHFKSFNDRYGHLKGDEALKCVAKILQQQCQRSTEFVARYGGEEFVIIVADTEFDQVVELGNSIVEAIEAECISHQDSDISSHLTASVGLHFERPNVDERSIDEWVQRMVESADKALYAAKMSGRNQLVSSARAAVLSTDRNRH</sequence>
<comment type="cofactor">
    <cofactor evidence="1">
        <name>Mg(2+)</name>
        <dbReference type="ChEBI" id="CHEBI:18420"/>
    </cofactor>
</comment>
<dbReference type="Gene3D" id="3.30.450.40">
    <property type="match status" value="1"/>
</dbReference>
<dbReference type="NCBIfam" id="TIGR00254">
    <property type="entry name" value="GGDEF"/>
    <property type="match status" value="1"/>
</dbReference>
<dbReference type="InterPro" id="IPR050469">
    <property type="entry name" value="Diguanylate_Cyclase"/>
</dbReference>
<dbReference type="Pfam" id="PF00990">
    <property type="entry name" value="GGDEF"/>
    <property type="match status" value="1"/>
</dbReference>